<dbReference type="PANTHER" id="PTHR43531:SF11">
    <property type="entry name" value="METHYL-ACCEPTING CHEMOTAXIS PROTEIN 3"/>
    <property type="match status" value="1"/>
</dbReference>
<dbReference type="GO" id="GO:0005886">
    <property type="term" value="C:plasma membrane"/>
    <property type="evidence" value="ECO:0007669"/>
    <property type="project" value="TreeGrafter"/>
</dbReference>
<evidence type="ECO:0008006" key="6">
    <source>
        <dbReference type="Google" id="ProtNLM"/>
    </source>
</evidence>
<dbReference type="InterPro" id="IPR051310">
    <property type="entry name" value="MCP_chemotaxis"/>
</dbReference>
<evidence type="ECO:0000313" key="4">
    <source>
        <dbReference type="EMBL" id="MDG4474816.1"/>
    </source>
</evidence>
<evidence type="ECO:0000256" key="2">
    <source>
        <dbReference type="ARBA" id="ARBA00029447"/>
    </source>
</evidence>
<protein>
    <recommendedName>
        <fullName evidence="6">Methyl-accepting transducer domain-containing protein</fullName>
    </recommendedName>
</protein>
<organism evidence="4 5">
    <name type="scientific">Thiovibrio frasassiensis</name>
    <dbReference type="NCBI Taxonomy" id="2984131"/>
    <lineage>
        <taxon>Bacteria</taxon>
        <taxon>Pseudomonadati</taxon>
        <taxon>Thermodesulfobacteriota</taxon>
        <taxon>Desulfobulbia</taxon>
        <taxon>Desulfobulbales</taxon>
        <taxon>Thiovibrionaceae</taxon>
        <taxon>Thiovibrio</taxon>
    </lineage>
</organism>
<keyword evidence="5" id="KW-1185">Reference proteome</keyword>
<dbReference type="Gene3D" id="1.10.287.950">
    <property type="entry name" value="Methyl-accepting chemotaxis protein"/>
    <property type="match status" value="1"/>
</dbReference>
<gene>
    <name evidence="4" type="ORF">OLX77_01410</name>
</gene>
<evidence type="ECO:0000313" key="5">
    <source>
        <dbReference type="Proteomes" id="UP001154240"/>
    </source>
</evidence>
<dbReference type="RefSeq" id="WP_307631796.1">
    <property type="nucleotide sequence ID" value="NZ_JAPHEH010000001.1"/>
</dbReference>
<feature type="compositionally biased region" description="Gly residues" evidence="3">
    <location>
        <begin position="154"/>
        <end position="164"/>
    </location>
</feature>
<proteinExistence type="inferred from homology"/>
<evidence type="ECO:0000256" key="1">
    <source>
        <dbReference type="ARBA" id="ARBA00022500"/>
    </source>
</evidence>
<dbReference type="AlphaFoldDB" id="A0A9X4RK83"/>
<reference evidence="4" key="2">
    <citation type="submission" date="2022-10" db="EMBL/GenBank/DDBJ databases">
        <authorList>
            <person name="Aronson H.S."/>
        </authorList>
    </citation>
    <scope>NUCLEOTIDE SEQUENCE</scope>
    <source>
        <strain evidence="4">RS19-109</strain>
    </source>
</reference>
<dbReference type="GO" id="GO:0004888">
    <property type="term" value="F:transmembrane signaling receptor activity"/>
    <property type="evidence" value="ECO:0007669"/>
    <property type="project" value="TreeGrafter"/>
</dbReference>
<feature type="region of interest" description="Disordered" evidence="3">
    <location>
        <begin position="149"/>
        <end position="173"/>
    </location>
</feature>
<dbReference type="Proteomes" id="UP001154240">
    <property type="component" value="Unassembled WGS sequence"/>
</dbReference>
<feature type="region of interest" description="Disordered" evidence="3">
    <location>
        <begin position="109"/>
        <end position="133"/>
    </location>
</feature>
<comment type="caution">
    <text evidence="4">The sequence shown here is derived from an EMBL/GenBank/DDBJ whole genome shotgun (WGS) entry which is preliminary data.</text>
</comment>
<sequence>MKNTSNLIEGTVQKIISGNALVSETSESFYVASQATSRIGSIITEMAGALNQQANAVGQINKAIHEIDTVTQSNAAAAEESASSSEELNAQAKMMKSSVGHLLEMAGGAGETRRTVRSVRQHPSVSGLARRRRAAIPTRKALPPVAKMAANPQGQGGVGSGGISAGDEEFADF</sequence>
<reference evidence="4" key="1">
    <citation type="journal article" date="2022" name="bioRxiv">
        <title>Thiovibrio frasassiensisgen. nov., sp. nov., an autotrophic, elemental sulfur disproportionating bacterium isolated from sulfidic karst sediment, and proposal of Thiovibrionaceae fam. nov.</title>
        <authorList>
            <person name="Aronson H."/>
            <person name="Thomas C."/>
            <person name="Bhattacharyya M."/>
            <person name="Eckstein S."/>
            <person name="Jensen S."/>
            <person name="Barco R."/>
            <person name="Macalady J."/>
            <person name="Amend J."/>
        </authorList>
    </citation>
    <scope>NUCLEOTIDE SEQUENCE</scope>
    <source>
        <strain evidence="4">RS19-109</strain>
    </source>
</reference>
<keyword evidence="1" id="KW-0145">Chemotaxis</keyword>
<dbReference type="PANTHER" id="PTHR43531">
    <property type="entry name" value="PROTEIN ICFG"/>
    <property type="match status" value="1"/>
</dbReference>
<name>A0A9X4RK83_9BACT</name>
<accession>A0A9X4RK83</accession>
<evidence type="ECO:0000256" key="3">
    <source>
        <dbReference type="SAM" id="MobiDB-lite"/>
    </source>
</evidence>
<dbReference type="EMBL" id="JAPHEH010000001">
    <property type="protein sequence ID" value="MDG4474816.1"/>
    <property type="molecule type" value="Genomic_DNA"/>
</dbReference>
<dbReference type="SUPFAM" id="SSF58104">
    <property type="entry name" value="Methyl-accepting chemotaxis protein (MCP) signaling domain"/>
    <property type="match status" value="1"/>
</dbReference>
<dbReference type="GO" id="GO:0006935">
    <property type="term" value="P:chemotaxis"/>
    <property type="evidence" value="ECO:0007669"/>
    <property type="project" value="UniProtKB-KW"/>
</dbReference>
<comment type="similarity">
    <text evidence="2">Belongs to the methyl-accepting chemotaxis (MCP) protein family.</text>
</comment>